<keyword evidence="5" id="KW-0458">Lysosome</keyword>
<dbReference type="PANTHER" id="PTHR31634:SF2">
    <property type="entry name" value="BLOC-1-RELATED COMPLEX SUBUNIT 5"/>
    <property type="match status" value="1"/>
</dbReference>
<keyword evidence="4" id="KW-0472">Membrane</keyword>
<dbReference type="OMA" id="EGRPHDP"/>
<accession>A0A8C4PY05</accession>
<protein>
    <recommendedName>
        <fullName evidence="3">BLOC-1-related complex subunit 5</fullName>
    </recommendedName>
</protein>
<dbReference type="Ensembl" id="ENSEBUT00000005191.1">
    <property type="protein sequence ID" value="ENSEBUP00000004753.1"/>
    <property type="gene ID" value="ENSEBUG00000003311.1"/>
</dbReference>
<evidence type="ECO:0000256" key="2">
    <source>
        <dbReference type="ARBA" id="ARBA00010235"/>
    </source>
</evidence>
<reference evidence="8" key="1">
    <citation type="submission" date="2025-08" db="UniProtKB">
        <authorList>
            <consortium name="Ensembl"/>
        </authorList>
    </citation>
    <scope>IDENTIFICATION</scope>
</reference>
<dbReference type="GO" id="GO:1903744">
    <property type="term" value="P:positive regulation of anterograde synaptic vesicle transport"/>
    <property type="evidence" value="ECO:0007669"/>
    <property type="project" value="TreeGrafter"/>
</dbReference>
<evidence type="ECO:0000256" key="7">
    <source>
        <dbReference type="SAM" id="MobiDB-lite"/>
    </source>
</evidence>
<dbReference type="GO" id="GO:0099078">
    <property type="term" value="C:BORC complex"/>
    <property type="evidence" value="ECO:0007669"/>
    <property type="project" value="TreeGrafter"/>
</dbReference>
<feature type="compositionally biased region" description="Polar residues" evidence="7">
    <location>
        <begin position="1"/>
        <end position="14"/>
    </location>
</feature>
<dbReference type="GO" id="GO:0098574">
    <property type="term" value="C:cytoplasmic side of lysosomal membrane"/>
    <property type="evidence" value="ECO:0007669"/>
    <property type="project" value="TreeGrafter"/>
</dbReference>
<evidence type="ECO:0000256" key="5">
    <source>
        <dbReference type="ARBA" id="ARBA00023228"/>
    </source>
</evidence>
<evidence type="ECO:0000256" key="4">
    <source>
        <dbReference type="ARBA" id="ARBA00023136"/>
    </source>
</evidence>
<evidence type="ECO:0000256" key="6">
    <source>
        <dbReference type="ARBA" id="ARBA00023288"/>
    </source>
</evidence>
<evidence type="ECO:0000256" key="3">
    <source>
        <dbReference type="ARBA" id="ARBA00022300"/>
    </source>
</evidence>
<dbReference type="Pfam" id="PF10158">
    <property type="entry name" value="LOH1CR12"/>
    <property type="match status" value="1"/>
</dbReference>
<name>A0A8C4PY05_EPTBU</name>
<organism evidence="8 9">
    <name type="scientific">Eptatretus burgeri</name>
    <name type="common">Inshore hagfish</name>
    <dbReference type="NCBI Taxonomy" id="7764"/>
    <lineage>
        <taxon>Eukaryota</taxon>
        <taxon>Metazoa</taxon>
        <taxon>Chordata</taxon>
        <taxon>Craniata</taxon>
        <taxon>Vertebrata</taxon>
        <taxon>Cyclostomata</taxon>
        <taxon>Myxini</taxon>
        <taxon>Myxiniformes</taxon>
        <taxon>Myxinidae</taxon>
        <taxon>Eptatretinae</taxon>
        <taxon>Eptatretus</taxon>
    </lineage>
</organism>
<evidence type="ECO:0000256" key="1">
    <source>
        <dbReference type="ARBA" id="ARBA00004122"/>
    </source>
</evidence>
<keyword evidence="9" id="KW-1185">Reference proteome</keyword>
<evidence type="ECO:0000313" key="8">
    <source>
        <dbReference type="Ensembl" id="ENSEBUP00000004753.1"/>
    </source>
</evidence>
<dbReference type="AlphaFoldDB" id="A0A8C4PY05"/>
<comment type="similarity">
    <text evidence="2">Belongs to the BORCS5 family.</text>
</comment>
<keyword evidence="6" id="KW-0449">Lipoprotein</keyword>
<comment type="subcellular location">
    <subcellularLocation>
        <location evidence="1">Lysosome membrane</location>
        <topology evidence="1">Lipid-anchor</topology>
        <orientation evidence="1">Cytoplasmic side</orientation>
    </subcellularLocation>
</comment>
<evidence type="ECO:0000313" key="9">
    <source>
        <dbReference type="Proteomes" id="UP000694388"/>
    </source>
</evidence>
<dbReference type="GeneTree" id="ENSGT00390000015016"/>
<dbReference type="CDD" id="cd22789">
    <property type="entry name" value="BORCS5-like"/>
    <property type="match status" value="1"/>
</dbReference>
<sequence>MGAEQSTGDVTDGQTGHRLRPKERASVQDIVVVASGGQDSSFRNLGGDTELLKLQEIPRFSPLLRGVGGIEGPISGPQLERLDACRLMQLCLRYQHHLQQCAEAVSFDQNALAQRLHEVEGEVSALFGTLQERQRRFARYAEQVKKVAEISALLRRIRMGFDQTLPLMEKLNGLLPEAERLEPFTLQPENRASQVSAVID</sequence>
<dbReference type="GO" id="GO:0032418">
    <property type="term" value="P:lysosome localization"/>
    <property type="evidence" value="ECO:0007669"/>
    <property type="project" value="InterPro"/>
</dbReference>
<proteinExistence type="inferred from homology"/>
<dbReference type="GO" id="GO:0030672">
    <property type="term" value="C:synaptic vesicle membrane"/>
    <property type="evidence" value="ECO:0007669"/>
    <property type="project" value="TreeGrafter"/>
</dbReference>
<dbReference type="InterPro" id="IPR018780">
    <property type="entry name" value="TBORCS5"/>
</dbReference>
<feature type="region of interest" description="Disordered" evidence="7">
    <location>
        <begin position="1"/>
        <end position="22"/>
    </location>
</feature>
<dbReference type="PANTHER" id="PTHR31634">
    <property type="entry name" value="BLOC-1-RELATED COMPLEX SUBUNIT 5"/>
    <property type="match status" value="1"/>
</dbReference>
<dbReference type="Proteomes" id="UP000694388">
    <property type="component" value="Unplaced"/>
</dbReference>
<dbReference type="GO" id="GO:0072384">
    <property type="term" value="P:organelle transport along microtubule"/>
    <property type="evidence" value="ECO:0007669"/>
    <property type="project" value="TreeGrafter"/>
</dbReference>
<reference evidence="8" key="2">
    <citation type="submission" date="2025-09" db="UniProtKB">
        <authorList>
            <consortium name="Ensembl"/>
        </authorList>
    </citation>
    <scope>IDENTIFICATION</scope>
</reference>